<evidence type="ECO:0000256" key="2">
    <source>
        <dbReference type="SAM" id="SignalP"/>
    </source>
</evidence>
<dbReference type="AlphaFoldDB" id="A0A6G0WYU1"/>
<keyword evidence="1" id="KW-0812">Transmembrane</keyword>
<keyword evidence="2" id="KW-0732">Signal</keyword>
<proteinExistence type="predicted"/>
<feature type="transmembrane region" description="Helical" evidence="1">
    <location>
        <begin position="261"/>
        <end position="279"/>
    </location>
</feature>
<feature type="signal peptide" evidence="2">
    <location>
        <begin position="1"/>
        <end position="24"/>
    </location>
</feature>
<evidence type="ECO:0000313" key="4">
    <source>
        <dbReference type="Proteomes" id="UP000481153"/>
    </source>
</evidence>
<name>A0A6G0WYU1_9STRA</name>
<keyword evidence="1" id="KW-0472">Membrane</keyword>
<dbReference type="Proteomes" id="UP000481153">
    <property type="component" value="Unassembled WGS sequence"/>
</dbReference>
<keyword evidence="4" id="KW-1185">Reference proteome</keyword>
<evidence type="ECO:0000313" key="3">
    <source>
        <dbReference type="EMBL" id="KAF0732685.1"/>
    </source>
</evidence>
<keyword evidence="1" id="KW-1133">Transmembrane helix</keyword>
<dbReference type="VEuPathDB" id="FungiDB:AeMF1_003256"/>
<feature type="transmembrane region" description="Helical" evidence="1">
    <location>
        <begin position="331"/>
        <end position="351"/>
    </location>
</feature>
<comment type="caution">
    <text evidence="3">The sequence shown here is derived from an EMBL/GenBank/DDBJ whole genome shotgun (WGS) entry which is preliminary data.</text>
</comment>
<feature type="transmembrane region" description="Helical" evidence="1">
    <location>
        <begin position="300"/>
        <end position="319"/>
    </location>
</feature>
<feature type="chain" id="PRO_5026096659" evidence="2">
    <location>
        <begin position="25"/>
        <end position="713"/>
    </location>
</feature>
<sequence length="713" mass="80690">MRGQALFLLPLALLLSTVLDAVLGKNYSINGTRVHNRTNANWTDPIVITSVAPTTTYPTTPAPSIVDDSLYTCKMLPKLCQNPDEDDKGDACRLLFPDCYGPVAPPHHVEPIDSQQWRACDIKAIENNLDRFESTGKCMIAAGMSVFSILYEQPLMRIQVHAFNRTQACREFFTNYTATMRAYTPCRIDSIFYDRDDFSNEAHASLQFVAQVNAWMERVHIGYQSSSSMAANNAAFRQFRNSTLLHIALDPELSVTPVVCYLIGCAALCVILEMFIQLIEKHLLSQAKFVQMFHISCRDLMIGGLLQFLLLQFENWQLVTPGNVDDSRLKIAGDIIMYFLCSGILQALLLFHRLDRRMQPVHTMAVRSSSEFLHVATVSGTVTDDSHVPRILRKGVKFHIVRRFFLQLHNLPRRFSYSQYLQLVQDNLVLEMLHLDIATFVCLVCTYTIYFMGADAIFLASEFPHATHEMSREVKMLSADVYRPLALQYRLLALIVLVVLLWAGSVALYLYMDHWQRKIVDHASDCINNMNIKTLLDTLREISLRENDEATEHPDDAAQRMEGLAHKLADNEHEATSSTWWRQTVAKLSMNPPRQSTLSNRTVRPKLSRGFLRGLAKFGLALNALFFALLFSASVVIVVPKTPWWYRGYVWGLMIVLGLHVAVVSTRVVEKLAFVTGTVYASDSEMRQALETFVNQLRRENSGSALATVATSV</sequence>
<feature type="transmembrane region" description="Helical" evidence="1">
    <location>
        <begin position="437"/>
        <end position="460"/>
    </location>
</feature>
<feature type="transmembrane region" description="Helical" evidence="1">
    <location>
        <begin position="491"/>
        <end position="511"/>
    </location>
</feature>
<evidence type="ECO:0000256" key="1">
    <source>
        <dbReference type="SAM" id="Phobius"/>
    </source>
</evidence>
<feature type="transmembrane region" description="Helical" evidence="1">
    <location>
        <begin position="614"/>
        <end position="638"/>
    </location>
</feature>
<feature type="transmembrane region" description="Helical" evidence="1">
    <location>
        <begin position="644"/>
        <end position="664"/>
    </location>
</feature>
<gene>
    <name evidence="3" type="ORF">Ae201684_010391</name>
</gene>
<protein>
    <submittedName>
        <fullName evidence="3">Uncharacterized protein</fullName>
    </submittedName>
</protein>
<accession>A0A6G0WYU1</accession>
<organism evidence="3 4">
    <name type="scientific">Aphanomyces euteiches</name>
    <dbReference type="NCBI Taxonomy" id="100861"/>
    <lineage>
        <taxon>Eukaryota</taxon>
        <taxon>Sar</taxon>
        <taxon>Stramenopiles</taxon>
        <taxon>Oomycota</taxon>
        <taxon>Saprolegniomycetes</taxon>
        <taxon>Saprolegniales</taxon>
        <taxon>Verrucalvaceae</taxon>
        <taxon>Aphanomyces</taxon>
    </lineage>
</organism>
<reference evidence="3 4" key="1">
    <citation type="submission" date="2019-07" db="EMBL/GenBank/DDBJ databases">
        <title>Genomics analysis of Aphanomyces spp. identifies a new class of oomycete effector associated with host adaptation.</title>
        <authorList>
            <person name="Gaulin E."/>
        </authorList>
    </citation>
    <scope>NUCLEOTIDE SEQUENCE [LARGE SCALE GENOMIC DNA]</scope>
    <source>
        <strain evidence="3 4">ATCC 201684</strain>
    </source>
</reference>
<dbReference type="EMBL" id="VJMJ01000130">
    <property type="protein sequence ID" value="KAF0732685.1"/>
    <property type="molecule type" value="Genomic_DNA"/>
</dbReference>